<dbReference type="CDD" id="cd17323">
    <property type="entry name" value="MFS_Tpo1_MDR_like"/>
    <property type="match status" value="1"/>
</dbReference>
<keyword evidence="4 7" id="KW-1133">Transmembrane helix</keyword>
<dbReference type="GO" id="GO:1990961">
    <property type="term" value="P:xenobiotic detoxification by transmembrane export across the plasma membrane"/>
    <property type="evidence" value="ECO:0007669"/>
    <property type="project" value="UniProtKB-ARBA"/>
</dbReference>
<feature type="region of interest" description="Disordered" evidence="6">
    <location>
        <begin position="1"/>
        <end position="53"/>
    </location>
</feature>
<dbReference type="Pfam" id="PF07690">
    <property type="entry name" value="MFS_1"/>
    <property type="match status" value="1"/>
</dbReference>
<evidence type="ECO:0000259" key="8">
    <source>
        <dbReference type="PROSITE" id="PS50850"/>
    </source>
</evidence>
<reference evidence="9 10" key="1">
    <citation type="journal article" date="2017" name="Mycologia">
        <title>Bifiguratus adelaidae, gen. et sp. nov., a new member of Mucoromycotina in endophytic and soil-dwelling habitats.</title>
        <authorList>
            <person name="Torres-Cruz T.J."/>
            <person name="Billingsley Tobias T.L."/>
            <person name="Almatruk M."/>
            <person name="Hesse C."/>
            <person name="Kuske C.R."/>
            <person name="Desiro A."/>
            <person name="Benucci G.M."/>
            <person name="Bonito G."/>
            <person name="Stajich J.E."/>
            <person name="Dunlap C."/>
            <person name="Arnold A.E."/>
            <person name="Porras-Alfaro A."/>
        </authorList>
    </citation>
    <scope>NUCLEOTIDE SEQUENCE [LARGE SCALE GENOMIC DNA]</scope>
    <source>
        <strain evidence="9 10">AZ0501</strain>
    </source>
</reference>
<dbReference type="PANTHER" id="PTHR23502">
    <property type="entry name" value="MAJOR FACILITATOR SUPERFAMILY"/>
    <property type="match status" value="1"/>
</dbReference>
<feature type="transmembrane region" description="Helical" evidence="7">
    <location>
        <begin position="403"/>
        <end position="422"/>
    </location>
</feature>
<feature type="domain" description="Major facilitator superfamily (MFS) profile" evidence="8">
    <location>
        <begin position="92"/>
        <end position="520"/>
    </location>
</feature>
<dbReference type="InterPro" id="IPR001958">
    <property type="entry name" value="Tet-R_TetA/multi-R_MdtG-like"/>
</dbReference>
<dbReference type="GO" id="GO:0005886">
    <property type="term" value="C:plasma membrane"/>
    <property type="evidence" value="ECO:0007669"/>
    <property type="project" value="TreeGrafter"/>
</dbReference>
<organism evidence="9 10">
    <name type="scientific">Bifiguratus adelaidae</name>
    <dbReference type="NCBI Taxonomy" id="1938954"/>
    <lineage>
        <taxon>Eukaryota</taxon>
        <taxon>Fungi</taxon>
        <taxon>Fungi incertae sedis</taxon>
        <taxon>Mucoromycota</taxon>
        <taxon>Mucoromycotina</taxon>
        <taxon>Endogonomycetes</taxon>
        <taxon>Endogonales</taxon>
        <taxon>Endogonales incertae sedis</taxon>
        <taxon>Bifiguratus</taxon>
    </lineage>
</organism>
<evidence type="ECO:0000256" key="2">
    <source>
        <dbReference type="ARBA" id="ARBA00022448"/>
    </source>
</evidence>
<dbReference type="InterPro" id="IPR036259">
    <property type="entry name" value="MFS_trans_sf"/>
</dbReference>
<dbReference type="NCBIfam" id="TIGR00880">
    <property type="entry name" value="2_A_01_02"/>
    <property type="match status" value="1"/>
</dbReference>
<dbReference type="AlphaFoldDB" id="A0A261Y5P1"/>
<protein>
    <recommendedName>
        <fullName evidence="8">Major facilitator superfamily (MFS) profile domain-containing protein</fullName>
    </recommendedName>
</protein>
<dbReference type="OrthoDB" id="6770063at2759"/>
<feature type="transmembrane region" description="Helical" evidence="7">
    <location>
        <begin position="428"/>
        <end position="451"/>
    </location>
</feature>
<accession>A0A261Y5P1</accession>
<dbReference type="Gene3D" id="1.20.1250.20">
    <property type="entry name" value="MFS general substrate transporter like domains"/>
    <property type="match status" value="1"/>
</dbReference>
<dbReference type="InterPro" id="IPR011701">
    <property type="entry name" value="MFS"/>
</dbReference>
<dbReference type="InterPro" id="IPR020846">
    <property type="entry name" value="MFS_dom"/>
</dbReference>
<comment type="caution">
    <text evidence="9">The sequence shown here is derived from an EMBL/GenBank/DDBJ whole genome shotgun (WGS) entry which is preliminary data.</text>
</comment>
<evidence type="ECO:0000313" key="9">
    <source>
        <dbReference type="EMBL" id="OZJ05888.1"/>
    </source>
</evidence>
<feature type="compositionally biased region" description="Polar residues" evidence="6">
    <location>
        <begin position="1"/>
        <end position="36"/>
    </location>
</feature>
<evidence type="ECO:0000256" key="7">
    <source>
        <dbReference type="SAM" id="Phobius"/>
    </source>
</evidence>
<evidence type="ECO:0000256" key="5">
    <source>
        <dbReference type="ARBA" id="ARBA00023136"/>
    </source>
</evidence>
<evidence type="ECO:0000313" key="10">
    <source>
        <dbReference type="Proteomes" id="UP000242875"/>
    </source>
</evidence>
<keyword evidence="10" id="KW-1185">Reference proteome</keyword>
<dbReference type="GO" id="GO:0042910">
    <property type="term" value="F:xenobiotic transmembrane transporter activity"/>
    <property type="evidence" value="ECO:0007669"/>
    <property type="project" value="InterPro"/>
</dbReference>
<dbReference type="PROSITE" id="PS50850">
    <property type="entry name" value="MFS"/>
    <property type="match status" value="1"/>
</dbReference>
<feature type="transmembrane region" description="Helical" evidence="7">
    <location>
        <begin position="217"/>
        <end position="238"/>
    </location>
</feature>
<dbReference type="PANTHER" id="PTHR23502:SF132">
    <property type="entry name" value="POLYAMINE TRANSPORTER 2-RELATED"/>
    <property type="match status" value="1"/>
</dbReference>
<proteinExistence type="predicted"/>
<gene>
    <name evidence="9" type="ORF">BZG36_00885</name>
</gene>
<dbReference type="EMBL" id="MVBO01000009">
    <property type="protein sequence ID" value="OZJ05888.1"/>
    <property type="molecule type" value="Genomic_DNA"/>
</dbReference>
<evidence type="ECO:0000256" key="6">
    <source>
        <dbReference type="SAM" id="MobiDB-lite"/>
    </source>
</evidence>
<sequence>MSMSSVTARSSTETLPTNPQTFDTPMSASNIPGNNYRQDKSSVQEHAPNSNDANHLEKATKVDTSNPFLVDWDDPDDPANPLNWSKVRRWYISILISLIPLNISFASSAYTGAVFGIIAEFKVSSTVALLGVTFFVLGFALGPLMWAPLSEMYGRNPVYLGTFAVFTIFHIPCALATNIQTILVARFIGGVFGSAPLTNAGGSLADIWTPLERGRAMAFFALAAFLGPILGPIVGGFIAEYTTWRWAFRIMLIFSGVVFILTLLTLPETYTPTILAKKAAKLRKSTGNERYQTRFELKDSNKTASQRLKISLGRPFRLLFTEPIVLLLSIYVAFVYGILYLLFEAFPLVFEGVHHLSPGISGLSFIGIGVGMVIAVSFTFVGDKIYADAAKKNGGRAPPEARIPLSLAGAILLPIGLFWFAWTTFPSVHWIAPMLAGIPFGAGMVSIFLSLTNYLVDAYLMHAASALAANALLRSLFGAAFPLFAIQLFQGLGNQWGASLLGFIAVAMAPFPFLFYKYGAKVRMMSKFAMSDEAQGI</sequence>
<feature type="transmembrane region" description="Helical" evidence="7">
    <location>
        <begin position="90"/>
        <end position="119"/>
    </location>
</feature>
<evidence type="ECO:0000256" key="1">
    <source>
        <dbReference type="ARBA" id="ARBA00004141"/>
    </source>
</evidence>
<evidence type="ECO:0000256" key="4">
    <source>
        <dbReference type="ARBA" id="ARBA00022989"/>
    </source>
</evidence>
<keyword evidence="3 7" id="KW-0812">Transmembrane</keyword>
<feature type="transmembrane region" description="Helical" evidence="7">
    <location>
        <begin position="244"/>
        <end position="266"/>
    </location>
</feature>
<feature type="transmembrane region" description="Helical" evidence="7">
    <location>
        <begin position="363"/>
        <end position="382"/>
    </location>
</feature>
<feature type="transmembrane region" description="Helical" evidence="7">
    <location>
        <begin position="471"/>
        <end position="490"/>
    </location>
</feature>
<feature type="transmembrane region" description="Helical" evidence="7">
    <location>
        <begin position="324"/>
        <end position="343"/>
    </location>
</feature>
<evidence type="ECO:0000256" key="3">
    <source>
        <dbReference type="ARBA" id="ARBA00022692"/>
    </source>
</evidence>
<dbReference type="SUPFAM" id="SSF103473">
    <property type="entry name" value="MFS general substrate transporter"/>
    <property type="match status" value="1"/>
</dbReference>
<feature type="transmembrane region" description="Helical" evidence="7">
    <location>
        <begin position="125"/>
        <end position="146"/>
    </location>
</feature>
<feature type="transmembrane region" description="Helical" evidence="7">
    <location>
        <begin position="183"/>
        <end position="205"/>
    </location>
</feature>
<feature type="transmembrane region" description="Helical" evidence="7">
    <location>
        <begin position="496"/>
        <end position="516"/>
    </location>
</feature>
<comment type="subcellular location">
    <subcellularLocation>
        <location evidence="1">Membrane</location>
        <topology evidence="1">Multi-pass membrane protein</topology>
    </subcellularLocation>
</comment>
<dbReference type="FunFam" id="1.20.1250.20:FF:000011">
    <property type="entry name" value="MFS multidrug transporter, putative"/>
    <property type="match status" value="1"/>
</dbReference>
<keyword evidence="2" id="KW-0813">Transport</keyword>
<feature type="transmembrane region" description="Helical" evidence="7">
    <location>
        <begin position="158"/>
        <end position="177"/>
    </location>
</feature>
<keyword evidence="5 7" id="KW-0472">Membrane</keyword>
<dbReference type="Proteomes" id="UP000242875">
    <property type="component" value="Unassembled WGS sequence"/>
</dbReference>
<name>A0A261Y5P1_9FUNG</name>